<comment type="subunit">
    <text evidence="5">Associates with the 60S ribosomal subunit.</text>
</comment>
<dbReference type="InterPro" id="IPR018978">
    <property type="entry name" value="SDO1/SBDS_central"/>
</dbReference>
<evidence type="ECO:0000313" key="10">
    <source>
        <dbReference type="EMBL" id="KIW30774.1"/>
    </source>
</evidence>
<keyword evidence="11" id="KW-1185">Reference proteome</keyword>
<dbReference type="RefSeq" id="XP_016250990.1">
    <property type="nucleotide sequence ID" value="XM_016389088.1"/>
</dbReference>
<evidence type="ECO:0000259" key="8">
    <source>
        <dbReference type="Pfam" id="PF09377"/>
    </source>
</evidence>
<dbReference type="InterPro" id="IPR039100">
    <property type="entry name" value="Sdo1/SBDS-like"/>
</dbReference>
<evidence type="ECO:0000256" key="1">
    <source>
        <dbReference type="ARBA" id="ARBA00004496"/>
    </source>
</evidence>
<dbReference type="Proteomes" id="UP000054466">
    <property type="component" value="Unassembled WGS sequence"/>
</dbReference>
<evidence type="ECO:0000256" key="4">
    <source>
        <dbReference type="ARBA" id="ARBA00022517"/>
    </source>
</evidence>
<feature type="region of interest" description="Disordered" evidence="6">
    <location>
        <begin position="201"/>
        <end position="243"/>
    </location>
</feature>
<keyword evidence="3" id="KW-0963">Cytoplasm</keyword>
<dbReference type="Gene3D" id="1.10.10.900">
    <property type="entry name" value="SBDS protein C-terminal domain, subdomain 1"/>
    <property type="match status" value="1"/>
</dbReference>
<sequence length="376" mass="40848">MPIQQPANQIKLTNVSLVRYKKGKKRFELACYKNKLLEYRSGTETDLDNVLQVPTIFLNASKGETAPNAELVKAWPMPSQNEKQESGGKGGGRGGKKGKGKSTTDEGDDEKSWKDAIIEEILKKGEIQVNANERKELLDRMEREIVEEVAQRLVDPQTKRVYTTGMIKKGLDVLSKQGGHVPSQDSLGHKLGKLNLGEGIKKGAAAPKGSSETSGQATPMTDDDNESASGGNSKGKKSDMPTWTGVVTNKSVKQQALEAIRALITWQPIPVMRARMRLRVTCPTNIAKQAAKSKAASTSTDVGEDAGAEQGKGTIKDRILSFVEQVESQEVLGEEWEVVGFVEPGAFKALGEFIAAEMKGRGRLEVLDMAVTHTDD</sequence>
<dbReference type="VEuPathDB" id="FungiDB:PV07_02476"/>
<dbReference type="PANTHER" id="PTHR10927">
    <property type="entry name" value="RIBOSOME MATURATION PROTEIN SBDS"/>
    <property type="match status" value="1"/>
</dbReference>
<proteinExistence type="inferred from homology"/>
<dbReference type="EMBL" id="KN847041">
    <property type="protein sequence ID" value="KIW30774.1"/>
    <property type="molecule type" value="Genomic_DNA"/>
</dbReference>
<dbReference type="SUPFAM" id="SSF109728">
    <property type="entry name" value="Hypothetical protein AF0491, middle domain"/>
    <property type="match status" value="1"/>
</dbReference>
<feature type="domain" description="Ribosome maturation protein SDO1/SBDS N-terminal" evidence="7">
    <location>
        <begin position="14"/>
        <end position="76"/>
    </location>
</feature>
<evidence type="ECO:0008006" key="12">
    <source>
        <dbReference type="Google" id="ProtNLM"/>
    </source>
</evidence>
<dbReference type="Gene3D" id="3.30.1250.10">
    <property type="entry name" value="Ribosome maturation protein SBDS, N-terminal domain"/>
    <property type="match status" value="1"/>
</dbReference>
<dbReference type="OrthoDB" id="10253092at2759"/>
<dbReference type="Gene3D" id="3.30.70.240">
    <property type="match status" value="1"/>
</dbReference>
<dbReference type="SUPFAM" id="SSF89895">
    <property type="entry name" value="FYSH domain"/>
    <property type="match status" value="1"/>
</dbReference>
<name>A0A0D2D524_9EURO</name>
<evidence type="ECO:0000256" key="6">
    <source>
        <dbReference type="SAM" id="MobiDB-lite"/>
    </source>
</evidence>
<feature type="domain" description="Ribosome maturation protein SDO1/SBDS C-terminal" evidence="9">
    <location>
        <begin position="276"/>
        <end position="369"/>
    </location>
</feature>
<dbReference type="InterPro" id="IPR046928">
    <property type="entry name" value="SDO1/SBDS_C"/>
</dbReference>
<feature type="compositionally biased region" description="Low complexity" evidence="6">
    <location>
        <begin position="291"/>
        <end position="300"/>
    </location>
</feature>
<comment type="similarity">
    <text evidence="2">Belongs to the SDO1/SBDS family.</text>
</comment>
<dbReference type="Pfam" id="PF20268">
    <property type="entry name" value="SBDS_C"/>
    <property type="match status" value="1"/>
</dbReference>
<dbReference type="GeneID" id="27341670"/>
<keyword evidence="4" id="KW-0690">Ribosome biogenesis</keyword>
<feature type="compositionally biased region" description="Polar residues" evidence="6">
    <location>
        <begin position="210"/>
        <end position="219"/>
    </location>
</feature>
<dbReference type="STRING" id="569365.A0A0D2D524"/>
<dbReference type="Pfam" id="PF09377">
    <property type="entry name" value="SBDS_domain_II"/>
    <property type="match status" value="1"/>
</dbReference>
<feature type="region of interest" description="Disordered" evidence="6">
    <location>
        <begin position="291"/>
        <end position="310"/>
    </location>
</feature>
<feature type="region of interest" description="Disordered" evidence="6">
    <location>
        <begin position="72"/>
        <end position="112"/>
    </location>
</feature>
<gene>
    <name evidence="10" type="ORF">PV07_02476</name>
</gene>
<dbReference type="InterPro" id="IPR037188">
    <property type="entry name" value="Sdo1/SBDS_central_sf"/>
</dbReference>
<evidence type="ECO:0000256" key="2">
    <source>
        <dbReference type="ARBA" id="ARBA00007433"/>
    </source>
</evidence>
<comment type="subcellular location">
    <subcellularLocation>
        <location evidence="1">Cytoplasm</location>
    </subcellularLocation>
</comment>
<feature type="domain" description="Ribosome maturation protein SDO1/SBDS central" evidence="8">
    <location>
        <begin position="143"/>
        <end position="274"/>
    </location>
</feature>
<evidence type="ECO:0000256" key="5">
    <source>
        <dbReference type="ARBA" id="ARBA00049708"/>
    </source>
</evidence>
<dbReference type="InterPro" id="IPR019783">
    <property type="entry name" value="SDO1/SBDS_N"/>
</dbReference>
<evidence type="ECO:0000256" key="3">
    <source>
        <dbReference type="ARBA" id="ARBA00022490"/>
    </source>
</evidence>
<organism evidence="10 11">
    <name type="scientific">Cladophialophora immunda</name>
    <dbReference type="NCBI Taxonomy" id="569365"/>
    <lineage>
        <taxon>Eukaryota</taxon>
        <taxon>Fungi</taxon>
        <taxon>Dikarya</taxon>
        <taxon>Ascomycota</taxon>
        <taxon>Pezizomycotina</taxon>
        <taxon>Eurotiomycetes</taxon>
        <taxon>Chaetothyriomycetidae</taxon>
        <taxon>Chaetothyriales</taxon>
        <taxon>Herpotrichiellaceae</taxon>
        <taxon>Cladophialophora</taxon>
    </lineage>
</organism>
<reference evidence="10 11" key="1">
    <citation type="submission" date="2015-01" db="EMBL/GenBank/DDBJ databases">
        <title>The Genome Sequence of Cladophialophora immunda CBS83496.</title>
        <authorList>
            <consortium name="The Broad Institute Genomics Platform"/>
            <person name="Cuomo C."/>
            <person name="de Hoog S."/>
            <person name="Gorbushina A."/>
            <person name="Stielow B."/>
            <person name="Teixiera M."/>
            <person name="Abouelleil A."/>
            <person name="Chapman S.B."/>
            <person name="Priest M."/>
            <person name="Young S.K."/>
            <person name="Wortman J."/>
            <person name="Nusbaum C."/>
            <person name="Birren B."/>
        </authorList>
    </citation>
    <scope>NUCLEOTIDE SEQUENCE [LARGE SCALE GENOMIC DNA]</scope>
    <source>
        <strain evidence="10 11">CBS 83496</strain>
    </source>
</reference>
<dbReference type="AlphaFoldDB" id="A0A0D2D524"/>
<dbReference type="HOGENOM" id="CLU_043216_1_0_1"/>
<dbReference type="GO" id="GO:0042254">
    <property type="term" value="P:ribosome biogenesis"/>
    <property type="evidence" value="ECO:0007669"/>
    <property type="project" value="UniProtKB-KW"/>
</dbReference>
<evidence type="ECO:0000259" key="7">
    <source>
        <dbReference type="Pfam" id="PF01172"/>
    </source>
</evidence>
<protein>
    <recommendedName>
        <fullName evidence="12">SBDS family rRNA metabolism protein</fullName>
    </recommendedName>
</protein>
<accession>A0A0D2D524</accession>
<dbReference type="InterPro" id="IPR036786">
    <property type="entry name" value="Ribosome_mat_SBDS_N_sf"/>
</dbReference>
<dbReference type="PANTHER" id="PTHR10927:SF1">
    <property type="entry name" value="RIBOSOME MATURATION PROTEIN SBDS"/>
    <property type="match status" value="1"/>
</dbReference>
<dbReference type="Pfam" id="PF01172">
    <property type="entry name" value="SBDS_N"/>
    <property type="match status" value="1"/>
</dbReference>
<evidence type="ECO:0000259" key="9">
    <source>
        <dbReference type="Pfam" id="PF20268"/>
    </source>
</evidence>
<evidence type="ECO:0000313" key="11">
    <source>
        <dbReference type="Proteomes" id="UP000054466"/>
    </source>
</evidence>
<dbReference type="GO" id="GO:0005737">
    <property type="term" value="C:cytoplasm"/>
    <property type="evidence" value="ECO:0007669"/>
    <property type="project" value="UniProtKB-SubCell"/>
</dbReference>